<protein>
    <submittedName>
        <fullName evidence="16">Yersiniabactin nonribosomal peptide/polyketide synthase</fullName>
    </submittedName>
</protein>
<dbReference type="SMART" id="SM00823">
    <property type="entry name" value="PKS_PP"/>
    <property type="match status" value="2"/>
</dbReference>
<dbReference type="InterPro" id="IPR045851">
    <property type="entry name" value="AMP-bd_C_sf"/>
</dbReference>
<dbReference type="InterPro" id="IPR029058">
    <property type="entry name" value="AB_hydrolase_fold"/>
</dbReference>
<dbReference type="Gene3D" id="3.40.50.1820">
    <property type="entry name" value="alpha/beta hydrolase"/>
    <property type="match status" value="1"/>
</dbReference>
<dbReference type="Pfam" id="PF00975">
    <property type="entry name" value="Thioesterase"/>
    <property type="match status" value="1"/>
</dbReference>
<dbReference type="InterPro" id="IPR029063">
    <property type="entry name" value="SAM-dependent_MTases_sf"/>
</dbReference>
<dbReference type="PROSITE" id="PS00455">
    <property type="entry name" value="AMP_BINDING"/>
    <property type="match status" value="1"/>
</dbReference>
<dbReference type="InterPro" id="IPR018201">
    <property type="entry name" value="Ketoacyl_synth_AS"/>
</dbReference>
<dbReference type="InterPro" id="IPR023213">
    <property type="entry name" value="CAT-like_dom_sf"/>
</dbReference>
<dbReference type="EMBL" id="FOVO01000018">
    <property type="protein sequence ID" value="SFN72990.1"/>
    <property type="molecule type" value="Genomic_DNA"/>
</dbReference>
<dbReference type="InterPro" id="IPR001242">
    <property type="entry name" value="Condensation_dom"/>
</dbReference>
<comment type="pathway">
    <text evidence="3">Lipid metabolism; fatty acid biosynthesis.</text>
</comment>
<keyword evidence="12" id="KW-0511">Multifunctional enzyme</keyword>
<dbReference type="Pfam" id="PF00668">
    <property type="entry name" value="Condensation"/>
    <property type="match status" value="2"/>
</dbReference>
<dbReference type="Pfam" id="PF02801">
    <property type="entry name" value="Ketoacyl-synt_C"/>
    <property type="match status" value="1"/>
</dbReference>
<dbReference type="SMART" id="SM00827">
    <property type="entry name" value="PKS_AT"/>
    <property type="match status" value="1"/>
</dbReference>
<evidence type="ECO:0000259" key="15">
    <source>
        <dbReference type="PROSITE" id="PS52004"/>
    </source>
</evidence>
<dbReference type="SUPFAM" id="SSF51735">
    <property type="entry name" value="NAD(P)-binding Rossmann-fold domains"/>
    <property type="match status" value="2"/>
</dbReference>
<dbReference type="PROSITE" id="PS00606">
    <property type="entry name" value="KS3_1"/>
    <property type="match status" value="1"/>
</dbReference>
<feature type="domain" description="Carrier" evidence="14">
    <location>
        <begin position="3646"/>
        <end position="3721"/>
    </location>
</feature>
<dbReference type="InterPro" id="IPR016039">
    <property type="entry name" value="Thiolase-like"/>
</dbReference>
<dbReference type="Gene3D" id="3.40.50.720">
    <property type="entry name" value="NAD(P)-binding Rossmann-like Domain"/>
    <property type="match status" value="1"/>
</dbReference>
<dbReference type="UniPathway" id="UPA00094"/>
<dbReference type="Gene3D" id="3.40.50.980">
    <property type="match status" value="2"/>
</dbReference>
<evidence type="ECO:0000256" key="10">
    <source>
        <dbReference type="ARBA" id="ARBA00022832"/>
    </source>
</evidence>
<comment type="similarity">
    <text evidence="13">In the C-terminal section; belongs to the NRP synthetase family.</text>
</comment>
<evidence type="ECO:0000256" key="12">
    <source>
        <dbReference type="ARBA" id="ARBA00023268"/>
    </source>
</evidence>
<dbReference type="Pfam" id="PF00550">
    <property type="entry name" value="PP-binding"/>
    <property type="match status" value="3"/>
</dbReference>
<evidence type="ECO:0000256" key="13">
    <source>
        <dbReference type="ARBA" id="ARBA00029443"/>
    </source>
</evidence>
<evidence type="ECO:0000259" key="14">
    <source>
        <dbReference type="PROSITE" id="PS50075"/>
    </source>
</evidence>
<dbReference type="Pfam" id="PF16197">
    <property type="entry name" value="KAsynt_C_assoc"/>
    <property type="match status" value="1"/>
</dbReference>
<dbReference type="CDD" id="cd19535">
    <property type="entry name" value="Cyc_NRPS"/>
    <property type="match status" value="1"/>
</dbReference>
<dbReference type="Gene3D" id="2.30.38.10">
    <property type="entry name" value="Luciferase, Domain 3"/>
    <property type="match status" value="1"/>
</dbReference>
<dbReference type="Gene3D" id="3.30.70.3290">
    <property type="match status" value="1"/>
</dbReference>
<dbReference type="PANTHER" id="PTHR43775:SF37">
    <property type="entry name" value="SI:DKEY-61P9.11"/>
    <property type="match status" value="1"/>
</dbReference>
<dbReference type="GO" id="GO:0016874">
    <property type="term" value="F:ligase activity"/>
    <property type="evidence" value="ECO:0007669"/>
    <property type="project" value="UniProtKB-KW"/>
</dbReference>
<dbReference type="InterPro" id="IPR050091">
    <property type="entry name" value="PKS_NRPS_Biosynth_Enz"/>
</dbReference>
<comment type="cofactor">
    <cofactor evidence="1">
        <name>pantetheine 4'-phosphate</name>
        <dbReference type="ChEBI" id="CHEBI:47942"/>
    </cofactor>
</comment>
<evidence type="ECO:0000256" key="2">
    <source>
        <dbReference type="ARBA" id="ARBA00004924"/>
    </source>
</evidence>
<feature type="domain" description="Carrier" evidence="14">
    <location>
        <begin position="1531"/>
        <end position="1609"/>
    </location>
</feature>
<keyword evidence="6" id="KW-0597">Phosphoprotein</keyword>
<keyword evidence="11" id="KW-0443">Lipid metabolism</keyword>
<evidence type="ECO:0000256" key="8">
    <source>
        <dbReference type="ARBA" id="ARBA00022679"/>
    </source>
</evidence>
<dbReference type="PROSITE" id="PS52004">
    <property type="entry name" value="KS3_2"/>
    <property type="match status" value="1"/>
</dbReference>
<dbReference type="GO" id="GO:0004312">
    <property type="term" value="F:fatty acid synthase activity"/>
    <property type="evidence" value="ECO:0007669"/>
    <property type="project" value="TreeGrafter"/>
</dbReference>
<dbReference type="InterPro" id="IPR014043">
    <property type="entry name" value="Acyl_transferase_dom"/>
</dbReference>
<dbReference type="Gene3D" id="3.40.366.10">
    <property type="entry name" value="Malonyl-Coenzyme A Acyl Carrier Protein, domain 2"/>
    <property type="match status" value="1"/>
</dbReference>
<dbReference type="GO" id="GO:0004315">
    <property type="term" value="F:3-oxoacyl-[acyl-carrier-protein] synthase activity"/>
    <property type="evidence" value="ECO:0007669"/>
    <property type="project" value="InterPro"/>
</dbReference>
<proteinExistence type="inferred from homology"/>
<dbReference type="FunFam" id="3.40.47.10:FF:000042">
    <property type="entry name" value="Polyketide synthase Pks13"/>
    <property type="match status" value="1"/>
</dbReference>
<dbReference type="OrthoDB" id="6437095at2"/>
<organism evidence="16 17">
    <name type="scientific">Xenorhabdus japonica</name>
    <dbReference type="NCBI Taxonomy" id="53341"/>
    <lineage>
        <taxon>Bacteria</taxon>
        <taxon>Pseudomonadati</taxon>
        <taxon>Pseudomonadota</taxon>
        <taxon>Gammaproteobacteria</taxon>
        <taxon>Enterobacterales</taxon>
        <taxon>Morganellaceae</taxon>
        <taxon>Xenorhabdus</taxon>
    </lineage>
</organism>
<evidence type="ECO:0000313" key="17">
    <source>
        <dbReference type="Proteomes" id="UP000199011"/>
    </source>
</evidence>
<dbReference type="SUPFAM" id="SSF56801">
    <property type="entry name" value="Acetyl-CoA synthetase-like"/>
    <property type="match status" value="1"/>
</dbReference>
<dbReference type="InterPro" id="IPR014031">
    <property type="entry name" value="Ketoacyl_synth_C"/>
</dbReference>
<dbReference type="GO" id="GO:0009403">
    <property type="term" value="P:toxin biosynthetic process"/>
    <property type="evidence" value="ECO:0007669"/>
    <property type="project" value="UniProtKB-ARBA"/>
</dbReference>
<dbReference type="Gene3D" id="3.30.559.10">
    <property type="entry name" value="Chloramphenicol acetyltransferase-like domain"/>
    <property type="match status" value="2"/>
</dbReference>
<dbReference type="InterPro" id="IPR020802">
    <property type="entry name" value="TesA-like"/>
</dbReference>
<evidence type="ECO:0000256" key="7">
    <source>
        <dbReference type="ARBA" id="ARBA00022598"/>
    </source>
</evidence>
<dbReference type="PANTHER" id="PTHR43775">
    <property type="entry name" value="FATTY ACID SYNTHASE"/>
    <property type="match status" value="1"/>
</dbReference>
<dbReference type="NCBIfam" id="TIGR01733">
    <property type="entry name" value="AA-adenyl-dom"/>
    <property type="match status" value="1"/>
</dbReference>
<dbReference type="PROSITE" id="PS50075">
    <property type="entry name" value="CARRIER"/>
    <property type="match status" value="3"/>
</dbReference>
<dbReference type="SUPFAM" id="SSF52777">
    <property type="entry name" value="CoA-dependent acyltransferases"/>
    <property type="match status" value="4"/>
</dbReference>
<keyword evidence="17" id="KW-1185">Reference proteome</keyword>
<dbReference type="Gene3D" id="3.30.559.30">
    <property type="entry name" value="Nonribosomal peptide synthetase, condensation domain"/>
    <property type="match status" value="2"/>
</dbReference>
<dbReference type="InterPro" id="IPR016036">
    <property type="entry name" value="Malonyl_transacylase_ACP-bd"/>
</dbReference>
<reference evidence="17" key="1">
    <citation type="submission" date="2016-10" db="EMBL/GenBank/DDBJ databases">
        <authorList>
            <person name="Varghese N."/>
            <person name="Submissions S."/>
        </authorList>
    </citation>
    <scope>NUCLEOTIDE SEQUENCE [LARGE SCALE GENOMIC DNA]</scope>
    <source>
        <strain evidence="17">DSM 16522</strain>
    </source>
</reference>
<dbReference type="Pfam" id="PF00109">
    <property type="entry name" value="ketoacyl-synt"/>
    <property type="match status" value="1"/>
</dbReference>
<keyword evidence="10" id="KW-0276">Fatty acid metabolism</keyword>
<dbReference type="InterPro" id="IPR001031">
    <property type="entry name" value="Thioesterase"/>
</dbReference>
<name>A0A1I5BE91_9GAMM</name>
<evidence type="ECO:0000313" key="16">
    <source>
        <dbReference type="EMBL" id="SFN72990.1"/>
    </source>
</evidence>
<dbReference type="Pfam" id="PF00698">
    <property type="entry name" value="Acyl_transf_1"/>
    <property type="match status" value="1"/>
</dbReference>
<dbReference type="InterPro" id="IPR020806">
    <property type="entry name" value="PKS_PP-bd"/>
</dbReference>
<dbReference type="Proteomes" id="UP000199011">
    <property type="component" value="Unassembled WGS sequence"/>
</dbReference>
<dbReference type="InterPro" id="IPR013217">
    <property type="entry name" value="Methyltransf_12"/>
</dbReference>
<dbReference type="SMART" id="SM00824">
    <property type="entry name" value="PKS_TE"/>
    <property type="match status" value="1"/>
</dbReference>
<sequence>MTDLTPHYDNCDPIAVIGLACRFPQAPDSDTFWHNLQYGVECTTTLSRQTLLDAGIPPEVIDNENFVNRAAILENAEQFDATLFGYSRQEAEMLDPQQRLFLQTAWHALEHAGYSPRNVHLKTGVFASSRVSTWPSWSQFTMTDVGKVKGLQALMSNDKDYLATRTAYKLNLKGPALTVQTACSSSLVAVHMACENLRSGECDMALAGGVAVSFPQESGYLYQPGMIFSPDGHCRPFDSQANGTYGGNGVGVVTLKRLSDALRDGDPIMAVLRGSAINNDGNEKVGFTAPSVNGQRNVIAEALQLADVSINDVGMIEAHGTGTPLGDPIEVDALRSIFSDRSSAVPPCYLGSVKSNIGHLDTASGIASLIKTVLSVWHGYIPPTINVQQPNPALRLEQSPFRLATQGQHWTQELRTAGVSSFGIGGTNCHIVVQSLPEELHHRRVNHSQDQTQTTTLLLSAASESSLRQLAQRYATALNNTPENQADLVWTALQGRDLSLPWRLALALTPQDAEKINEKSAEKSAASLFAFANHRPTPDIFSGQVKNENKQLWQFSGQGCQWSGMGKAMYANSPVFSAMLDRCCAACASELALPLKAVMFGEHDAALATTEYAQPAIVAHQIALAAHWRALGLKPDYVLGHSVGEFAAAVVAGIFTPEQVMPLVAVRGKLMQKCAQGGAMLAVFANEEDILPFTRSLALDLAVCNGPQHWVWAGTETEIDILAQRLEQRQIRCQRLNIACAAHSAMLDSVLDAFSLRCNSLQPTSGEIPLISTLTANIATSEQLGSPDYWRNHMRQTVRYYQSIEFVRQQGVALFVEFGADAQLTGIGRRVSLPRESWVTGTHRQSSPETAQQTALMQLYCAGVQLDWQRLFTLTGVKCHAPLYPFDKQNYSFVAAKSVQHTANANTGLDINSLIDPAIEQNSDAAILRALYTDALIYQCHGREAEQGFSAIDTIRAGRLQPCWRPLLEQLLTYCVQQGYYQQVSVPTISTSTTSIQTINQIYRPHRVLPYARRRLLEASLLTDFPALIYAGERLFALLSDRADLPHQCLSIKKQVTTKSWLPTPQPCPDTHYALHWRTINIADNVDKQKSSATYTFCSSTTLRSSTASDTIANHWRQAGINLQPESANTLLLLQGNDVAELCDQVISELKRDETASLTVITCCAQPETTLSKEDINPAQYAVWALLRVAVEEYPHRRIQAIDMTDINDADALSLALGYLNERRHENQRWLRVRGNQVSVPVLQRQPLPLSQQPMSIPHQGWHIVTGGMGGIGQISIRWLLAHGARKIAVFARRQNTDWDAFVQELSLNTECEIRWINIDVTDISALLNAVQTLAQEDYIAGAIHAAGITDHTRLAELEHSRLSQMLAVKARSASALQAALQQHNAHYLLLHASAASMLGAQGQGAYAIANACLESLALTASEPLTVQTLIVKTLIVKTLIWGVWGGIGMASDKRLVEKLAQDGMLPFSTNEGIWHLNQSLHTSSPCYLAMRLDERHPDILRRLQADITHVAEKPASSLSAEVSVDNTLYQDSKQRIIWLRQRIATLLRLEQPERLEPQQDLLQFGLDSLLFLELNTVIHQQFGFRLTAESAYQNMTLEGLNTLISDALPEQPVASSQSEIIIDSTRHHEPFPLTPIQHAYWIGRTQAIDFGGVACHVLFEWDLMLNSFDIRRFEKAWNALIQRHGMLRMIMDEDGQQRILPETPWYALSQDDLRTLSDTACEQALAQRRHTLSYQVPPAEQWPLFEVSVSLLPNERCRLHMNLDLLQFDVQSFRIMMDDLQRAYHQQQPLAPQTFTFRDYVMAEQAQRESKEWRASWAYWQEQLLSLPPAPRLPLNPQLLERSQPQFTTYEGQLAQSDWQLLKQSWKKWGVTPSAGLLTLFAHTLEWYSRHPLFTLNLTFFNRQPFHPEVQELIGDFTSVMLMDFDLRKTTSLRASMEKTQSLLWQRLSHSHVNGVEVLRELGRQQNGETQNRQPLTPVVFTSMLGMAQEGVAIKQSITQLLGDPVFVLSQTPQVWLDHQVMEVDGDLLFNWYCMDDVLEPGVIEAMFAAYNALLVQIAQICRQPERIENYDLHTPPASHTRYDFWPQHPELRQAEQHLRSEPEIRLAEIQPRQDDTQSYNLWLVAEDNLSLSLPEPRVINTELLPLPTLTEQQAFDRSWQYIEQQALLGLSQTLLRHNLFTSSKEYHPREEIEQRLQLAPQYQRLLTQWLTLLSKQGFIEKTGDGYRCLQPLSQIPAPVAKLDDAIWCQTISRYVATCINQHDILLAGHGNALELLFADKQTTASLYSENPALRCLNQTAAEIVRQLSQTSEHFTVLEVGAGTGATSEKVLKHNAQSIDSYHFTDVSPLFLDDARQLLNHYSETVKFALFDINQRIDFGQHPESGYDLIMAVNVLHDAIHLKNTLKRLSRLLKPGGWLLIIESTKRESAMQLASVGFIEGINAWVDDRGGAHDGDYGNSALLELAGWRNCLEKSGYRVSLEWPGKDGPELHQQLILAQVEQQARLNVSKIAAQFSTLPYSLHIQQQEQLPPSFRLNMVAVKENMVQPLTTETVQSETADEQLHDIEQQVMALWNSLLSQSIQRHSDFFQSGGDSLIATRMIVQLRRQGYGQANLQQLFEHPKLSEFCRTLRVVETNSVALATPHQTEPASEQILPLTPLQYAYWLGESQLFQFGNGIAHFYAELAIDGLDLSRFTTAWNRVINHHAQLRGYVKDGQYHILPEVLYYTPTIIDCRNIIPNERETQLNNARDTLRIQGIPSNNWPLFDLTLYHTDDRTHLLHLTIDLLVADGKSLTLILGDLHHWYQQPDWQPEPPTVAIGDYIQVLENEKNEETWQQSRQYWLDRLPSLPDAPVLPLKDHQSQQLDQQCLTGYISPQQWQRLQQRAAEHRVSPSQVMLTLFAHILSVWSNSEHFTINVLHGNRLLMPQHCDMLVGNLSTTSLLEVDLRNISGFSDAVSRIQKQWFADLQHALFDGQLVLREKNQHRHNLNAGMPIVFNDTTGTAGKGPSGLGTLNLFGAQTPHVYLDCMLISGSDGGVTLQWAILPQLFQPQVAENMFAHYQASVVALLEPDYQWSTPLPEWLSANDRALCQNSNATKSDFPPHTLCSLIEQAVNQYPQHIAVVDASRQIDYHTLWSQSLTLAVHLQAQENQTSSLIGTSPLIGIVMEKGWEQIVAVIAILLARRAYLPIDASYPQQRIHQLLASGEVDTVLTQPKFAQQMGWPDNIQVISLDETLLNNLPVTSEPRLSVRPEDLAYVIFTSGSTGKPKGVMIDHQGAVNTILDINQRIALNEHDSVLAISELTFDLSVYDLFGTLSCGAKLVMPSPGDSKQPDKLLAWIQQESVTVWNSVPAFVQLLEEYARSYSHSLHPHPLNSLRWVLMSGDWIPTNLPAKLYALHPALNLLSLGGATEASIWSIAYPITHVDPNWRSIPYGKPLANQTFYVLNTTIANSSLANSTFSPCPVWVTGELYIGGQGLALGYWADSEKTEQAFITHPQTGERLYRTGDLGRWLPDGNIEFLGRNDHQIKIRGYRIELGEIEHRLCEHPAIQQALVFAHTTSIGALQLVAGLRLTDNASISTDLLPTELLPVLPHWLQQTLPVWMCPQRFIILDTIPVSDNGKIDRHTLVTLVEEAQEVNSAPTTTTLNTTGKTVLNLWQSVLEQQDINVHESFFTLGGDSLAAVQLMVKINQTFNRQYPLSLLQTYDTVHSLAEFIEHQPENTCQGVILNKGNIEQPALFIVHPIGGHLLGYRHLAADFGAQRLIGLAFTPASLNTDEPSVAALAVDYINQIRTFQPKGPYALAGWSFGGLVAYEMAHQLRAAGESVSHCILIDSFAPNVRTDLTLDDTFCHRHFLLDLQGQFPDLALDNHAITTNTATFLQALHEALPQSAQIDSSLTELYAVWHHNLRALLGYCPPRTAQPFCLIRATQALPDFMDYLDPAATTSTDLGWQAFGPVNVTQLGGDHYSLFQPKHVSSLVTCLKKILISVPTIEPVKENI</sequence>
<dbReference type="Gene3D" id="3.30.300.30">
    <property type="match status" value="1"/>
</dbReference>
<keyword evidence="9" id="KW-0677">Repeat</keyword>
<dbReference type="InterPro" id="IPR014030">
    <property type="entry name" value="Ketoacyl_synth_N"/>
</dbReference>
<dbReference type="InterPro" id="IPR000873">
    <property type="entry name" value="AMP-dep_synth/lig_dom"/>
</dbReference>
<evidence type="ECO:0000256" key="3">
    <source>
        <dbReference type="ARBA" id="ARBA00005194"/>
    </source>
</evidence>
<evidence type="ECO:0000256" key="11">
    <source>
        <dbReference type="ARBA" id="ARBA00023098"/>
    </source>
</evidence>
<dbReference type="InterPro" id="IPR057326">
    <property type="entry name" value="KR_dom"/>
</dbReference>
<evidence type="ECO:0000256" key="4">
    <source>
        <dbReference type="ARBA" id="ARBA00006484"/>
    </source>
</evidence>
<dbReference type="GO" id="GO:0005886">
    <property type="term" value="C:plasma membrane"/>
    <property type="evidence" value="ECO:0007669"/>
    <property type="project" value="TreeGrafter"/>
</dbReference>
<dbReference type="SUPFAM" id="SSF53474">
    <property type="entry name" value="alpha/beta-Hydrolases"/>
    <property type="match status" value="1"/>
</dbReference>
<dbReference type="SUPFAM" id="SSF53335">
    <property type="entry name" value="S-adenosyl-L-methionine-dependent methyltransferases"/>
    <property type="match status" value="1"/>
</dbReference>
<dbReference type="GO" id="GO:0071770">
    <property type="term" value="P:DIM/DIP cell wall layer assembly"/>
    <property type="evidence" value="ECO:0007669"/>
    <property type="project" value="TreeGrafter"/>
</dbReference>
<dbReference type="CDD" id="cd02440">
    <property type="entry name" value="AdoMet_MTases"/>
    <property type="match status" value="1"/>
</dbReference>
<keyword evidence="7" id="KW-0436">Ligase</keyword>
<gene>
    <name evidence="16" type="ORF">SAMN05421579_11823</name>
</gene>
<dbReference type="InterPro" id="IPR036736">
    <property type="entry name" value="ACP-like_sf"/>
</dbReference>
<dbReference type="CDD" id="cd00833">
    <property type="entry name" value="PKS"/>
    <property type="match status" value="1"/>
</dbReference>
<evidence type="ECO:0000256" key="1">
    <source>
        <dbReference type="ARBA" id="ARBA00001957"/>
    </source>
</evidence>
<comment type="similarity">
    <text evidence="4">Belongs to the short-chain dehydrogenases/reductases (SDR) family.</text>
</comment>
<dbReference type="FunFam" id="3.30.559.10:FF:000023">
    <property type="entry name" value="Non-ribosomal peptide synthetase"/>
    <property type="match status" value="1"/>
</dbReference>
<dbReference type="SUPFAM" id="SSF55048">
    <property type="entry name" value="Probable ACP-binding domain of malonyl-CoA ACP transacylase"/>
    <property type="match status" value="1"/>
</dbReference>
<feature type="domain" description="Carrier" evidence="14">
    <location>
        <begin position="2562"/>
        <end position="2636"/>
    </location>
</feature>
<evidence type="ECO:0000256" key="5">
    <source>
        <dbReference type="ARBA" id="ARBA00022450"/>
    </source>
</evidence>
<dbReference type="SMART" id="SM00822">
    <property type="entry name" value="PKS_KR"/>
    <property type="match status" value="1"/>
</dbReference>
<dbReference type="Pfam" id="PF08659">
    <property type="entry name" value="KR"/>
    <property type="match status" value="1"/>
</dbReference>
<dbReference type="PROSITE" id="PS00012">
    <property type="entry name" value="PHOSPHOPANTETHEINE"/>
    <property type="match status" value="1"/>
</dbReference>
<dbReference type="SUPFAM" id="SSF53901">
    <property type="entry name" value="Thiolase-like"/>
    <property type="match status" value="1"/>
</dbReference>
<dbReference type="Gene3D" id="3.40.47.10">
    <property type="match status" value="1"/>
</dbReference>
<dbReference type="InterPro" id="IPR036291">
    <property type="entry name" value="NAD(P)-bd_dom_sf"/>
</dbReference>
<dbReference type="RefSeq" id="WP_092519394.1">
    <property type="nucleotide sequence ID" value="NZ_CAWRAH010000083.1"/>
</dbReference>
<feature type="domain" description="Ketosynthase family 3 (KS3)" evidence="15">
    <location>
        <begin position="11"/>
        <end position="435"/>
    </location>
</feature>
<dbReference type="GO" id="GO:0031177">
    <property type="term" value="F:phosphopantetheine binding"/>
    <property type="evidence" value="ECO:0007669"/>
    <property type="project" value="InterPro"/>
</dbReference>
<dbReference type="InterPro" id="IPR032821">
    <property type="entry name" value="PKS_assoc"/>
</dbReference>
<dbReference type="InterPro" id="IPR057737">
    <property type="entry name" value="Condensation_MtbB-like"/>
</dbReference>
<keyword evidence="5" id="KW-0596">Phosphopantetheine</keyword>
<comment type="pathway">
    <text evidence="2">Siderophore biosynthesis.</text>
</comment>
<dbReference type="Gene3D" id="3.40.50.150">
    <property type="entry name" value="Vaccinia Virus protein VP39"/>
    <property type="match status" value="1"/>
</dbReference>
<dbReference type="GO" id="GO:0006633">
    <property type="term" value="P:fatty acid biosynthetic process"/>
    <property type="evidence" value="ECO:0007669"/>
    <property type="project" value="UniProtKB-UniPathway"/>
</dbReference>
<dbReference type="InterPro" id="IPR020841">
    <property type="entry name" value="PKS_Beta-ketoAc_synthase_dom"/>
</dbReference>
<dbReference type="InterPro" id="IPR013968">
    <property type="entry name" value="PKS_KR"/>
</dbReference>
<dbReference type="SUPFAM" id="SSF47336">
    <property type="entry name" value="ACP-like"/>
    <property type="match status" value="3"/>
</dbReference>
<dbReference type="GO" id="GO:0005737">
    <property type="term" value="C:cytoplasm"/>
    <property type="evidence" value="ECO:0007669"/>
    <property type="project" value="TreeGrafter"/>
</dbReference>
<accession>A0A1I5BE91</accession>
<dbReference type="InterPro" id="IPR009081">
    <property type="entry name" value="PP-bd_ACP"/>
</dbReference>
<dbReference type="InterPro" id="IPR001227">
    <property type="entry name" value="Ac_transferase_dom_sf"/>
</dbReference>
<dbReference type="SUPFAM" id="SSF52151">
    <property type="entry name" value="FabD/lysophospholipase-like"/>
    <property type="match status" value="1"/>
</dbReference>
<dbReference type="InterPro" id="IPR016035">
    <property type="entry name" value="Acyl_Trfase/lysoPLipase"/>
</dbReference>
<evidence type="ECO:0000256" key="9">
    <source>
        <dbReference type="ARBA" id="ARBA00022737"/>
    </source>
</evidence>
<keyword evidence="8" id="KW-0808">Transferase</keyword>
<dbReference type="InterPro" id="IPR010071">
    <property type="entry name" value="AA_adenyl_dom"/>
</dbReference>
<dbReference type="STRING" id="53341.SAMN05421579_11823"/>
<dbReference type="InterPro" id="IPR006162">
    <property type="entry name" value="Ppantetheine_attach_site"/>
</dbReference>
<dbReference type="Gene3D" id="1.10.1200.10">
    <property type="entry name" value="ACP-like"/>
    <property type="match status" value="3"/>
</dbReference>
<evidence type="ECO:0000256" key="6">
    <source>
        <dbReference type="ARBA" id="ARBA00022553"/>
    </source>
</evidence>
<dbReference type="FunFam" id="3.30.559.30:FF:000006">
    <property type="entry name" value="Yersiniabactin polyketide/non-ribosomal peptide synthetase"/>
    <property type="match status" value="1"/>
</dbReference>
<dbReference type="SMART" id="SM00825">
    <property type="entry name" value="PKS_KS"/>
    <property type="match status" value="1"/>
</dbReference>
<dbReference type="CDD" id="cd05274">
    <property type="entry name" value="KR_FAS_SDR_x"/>
    <property type="match status" value="1"/>
</dbReference>
<dbReference type="InterPro" id="IPR020845">
    <property type="entry name" value="AMP-binding_CS"/>
</dbReference>
<dbReference type="Pfam" id="PF08242">
    <property type="entry name" value="Methyltransf_12"/>
    <property type="match status" value="1"/>
</dbReference>
<dbReference type="Pfam" id="PF00501">
    <property type="entry name" value="AMP-binding"/>
    <property type="match status" value="1"/>
</dbReference>